<feature type="region of interest" description="Disordered" evidence="9">
    <location>
        <begin position="296"/>
        <end position="317"/>
    </location>
</feature>
<evidence type="ECO:0000256" key="3">
    <source>
        <dbReference type="ARBA" id="ARBA00022980"/>
    </source>
</evidence>
<dbReference type="SUPFAM" id="SSF54427">
    <property type="entry name" value="NTF2-like"/>
    <property type="match status" value="1"/>
</dbReference>
<comment type="caution">
    <text evidence="11">The sequence shown here is derived from an EMBL/GenBank/DDBJ whole genome shotgun (WGS) entry which is preliminary data.</text>
</comment>
<dbReference type="Pfam" id="PF04280">
    <property type="entry name" value="Tim44"/>
    <property type="match status" value="1"/>
</dbReference>
<dbReference type="Gene3D" id="3.10.450.240">
    <property type="match status" value="1"/>
</dbReference>
<dbReference type="InterPro" id="IPR051975">
    <property type="entry name" value="mtLSU_mL45"/>
</dbReference>
<keyword evidence="5" id="KW-0687">Ribonucleoprotein</keyword>
<evidence type="ECO:0000256" key="4">
    <source>
        <dbReference type="ARBA" id="ARBA00023128"/>
    </source>
</evidence>
<proteinExistence type="inferred from homology"/>
<evidence type="ECO:0000256" key="1">
    <source>
        <dbReference type="ARBA" id="ARBA00004173"/>
    </source>
</evidence>
<feature type="compositionally biased region" description="Acidic residues" evidence="9">
    <location>
        <begin position="304"/>
        <end position="317"/>
    </location>
</feature>
<keyword evidence="2" id="KW-0809">Transit peptide</keyword>
<dbReference type="PANTHER" id="PTHR28554">
    <property type="entry name" value="39S RIBOSOMAL PROTEIN L45, MITOCHONDRIAL"/>
    <property type="match status" value="1"/>
</dbReference>
<name>A0ABP1NGR5_XYLVO</name>
<keyword evidence="4" id="KW-0496">Mitochondrion</keyword>
<evidence type="ECO:0000256" key="7">
    <source>
        <dbReference type="ARBA" id="ARBA00039448"/>
    </source>
</evidence>
<evidence type="ECO:0000256" key="8">
    <source>
        <dbReference type="ARBA" id="ARBA00043031"/>
    </source>
</evidence>
<evidence type="ECO:0000259" key="10">
    <source>
        <dbReference type="SMART" id="SM00978"/>
    </source>
</evidence>
<evidence type="ECO:0000256" key="2">
    <source>
        <dbReference type="ARBA" id="ARBA00022946"/>
    </source>
</evidence>
<evidence type="ECO:0000313" key="11">
    <source>
        <dbReference type="EMBL" id="CAL7938731.1"/>
    </source>
</evidence>
<dbReference type="InterPro" id="IPR032710">
    <property type="entry name" value="NTF2-like_dom_sf"/>
</dbReference>
<evidence type="ECO:0000256" key="9">
    <source>
        <dbReference type="SAM" id="MobiDB-lite"/>
    </source>
</evidence>
<protein>
    <recommendedName>
        <fullName evidence="7">Large ribosomal subunit protein mL45</fullName>
    </recommendedName>
    <alternativeName>
        <fullName evidence="8">39S ribosomal protein L45, mitochondrial</fullName>
    </alternativeName>
</protein>
<reference evidence="11 12" key="1">
    <citation type="submission" date="2024-08" db="EMBL/GenBank/DDBJ databases">
        <authorList>
            <person name="Will J Nash"/>
            <person name="Angela Man"/>
            <person name="Seanna McTaggart"/>
            <person name="Kendall Baker"/>
            <person name="Tom Barker"/>
            <person name="Leah Catchpole"/>
            <person name="Alex Durrant"/>
            <person name="Karim Gharbi"/>
            <person name="Naomi Irish"/>
            <person name="Gemy Kaithakottil"/>
            <person name="Debby Ku"/>
            <person name="Aaliyah Providence"/>
            <person name="Felix Shaw"/>
            <person name="David Swarbreck"/>
            <person name="Chris Watkins"/>
            <person name="Ann M. McCartney"/>
            <person name="Giulio Formenti"/>
            <person name="Alice Mouton"/>
            <person name="Noel Vella"/>
            <person name="Bjorn M von Reumont"/>
            <person name="Adriana Vella"/>
            <person name="Wilfried Haerty"/>
        </authorList>
    </citation>
    <scope>NUCLEOTIDE SEQUENCE [LARGE SCALE GENOMIC DNA]</scope>
</reference>
<comment type="subcellular location">
    <subcellularLocation>
        <location evidence="1">Mitochondrion</location>
    </subcellularLocation>
</comment>
<dbReference type="InterPro" id="IPR007379">
    <property type="entry name" value="Tim44-like_dom"/>
</dbReference>
<sequence>MMPRYRNICIFGKYMQNNSPLMLSLLNCPALNDTSQQVRSIKKHYDQKFRKERAKKFIKIDLDDRTKKQYNYEEMDKSLKDYGMLPNRDYREKPEIFYCTPDIFERYVVPEGDGKFSAITTKGVKQNVEYIGKKSKSYMALRKIKDYEDGYTNKYFAQEALEIYKKGHEALATRDRDQILQYFTESAYPLVTHNLQNKTVVWKFVESLEPPRVVHARVTHTTTKQDLFAQITVRFHSQQYLCIYDRFGRPLLGSETVKKDVLDYVVFEKHLSDSYGVWRIQGKIIPDWMDAKETPSTTYVMPKEEEEPLPTDSSETD</sequence>
<dbReference type="EMBL" id="CAXAJV020001289">
    <property type="protein sequence ID" value="CAL7938731.1"/>
    <property type="molecule type" value="Genomic_DNA"/>
</dbReference>
<gene>
    <name evidence="11" type="ORF">XYLVIOL_LOCUS3456</name>
</gene>
<evidence type="ECO:0000256" key="5">
    <source>
        <dbReference type="ARBA" id="ARBA00023274"/>
    </source>
</evidence>
<keyword evidence="3" id="KW-0689">Ribosomal protein</keyword>
<accession>A0ABP1NGR5</accession>
<dbReference type="Proteomes" id="UP001642520">
    <property type="component" value="Unassembled WGS sequence"/>
</dbReference>
<organism evidence="11 12">
    <name type="scientific">Xylocopa violacea</name>
    <name type="common">Violet carpenter bee</name>
    <name type="synonym">Apis violacea</name>
    <dbReference type="NCBI Taxonomy" id="135666"/>
    <lineage>
        <taxon>Eukaryota</taxon>
        <taxon>Metazoa</taxon>
        <taxon>Ecdysozoa</taxon>
        <taxon>Arthropoda</taxon>
        <taxon>Hexapoda</taxon>
        <taxon>Insecta</taxon>
        <taxon>Pterygota</taxon>
        <taxon>Neoptera</taxon>
        <taxon>Endopterygota</taxon>
        <taxon>Hymenoptera</taxon>
        <taxon>Apocrita</taxon>
        <taxon>Aculeata</taxon>
        <taxon>Apoidea</taxon>
        <taxon>Anthophila</taxon>
        <taxon>Apidae</taxon>
        <taxon>Xylocopa</taxon>
        <taxon>Xylocopa</taxon>
    </lineage>
</organism>
<dbReference type="SMART" id="SM00978">
    <property type="entry name" value="Tim44"/>
    <property type="match status" value="1"/>
</dbReference>
<comment type="similarity">
    <text evidence="6">Belongs to the mitochondrion-specific ribosomal protein mL45 family.</text>
</comment>
<feature type="domain" description="Tim44-like" evidence="10">
    <location>
        <begin position="137"/>
        <end position="285"/>
    </location>
</feature>
<dbReference type="PANTHER" id="PTHR28554:SF1">
    <property type="entry name" value="LARGE RIBOSOMAL SUBUNIT PROTEIN ML45"/>
    <property type="match status" value="1"/>
</dbReference>
<keyword evidence="12" id="KW-1185">Reference proteome</keyword>
<evidence type="ECO:0000313" key="12">
    <source>
        <dbReference type="Proteomes" id="UP001642520"/>
    </source>
</evidence>
<evidence type="ECO:0000256" key="6">
    <source>
        <dbReference type="ARBA" id="ARBA00038073"/>
    </source>
</evidence>